<protein>
    <recommendedName>
        <fullName evidence="2">RING-type E3 ubiquitin transferase</fullName>
        <ecNumber evidence="2">2.3.2.27</ecNumber>
    </recommendedName>
</protein>
<keyword evidence="6" id="KW-0833">Ubl conjugation pathway</keyword>
<dbReference type="GO" id="GO:0008270">
    <property type="term" value="F:zinc ion binding"/>
    <property type="evidence" value="ECO:0007669"/>
    <property type="project" value="UniProtKB-KW"/>
</dbReference>
<evidence type="ECO:0000313" key="12">
    <source>
        <dbReference type="Proteomes" id="UP001237642"/>
    </source>
</evidence>
<sequence>MEQSPSQQPLSLTPATSSSDESEYWCYHCDKTALVKTLADCSQIVCPECNSGFVESISSIAVSVSPDHFTGPHLFAELMIGEDDDDEFAEENDGVSEEGGDTYDENEEECVIDGEIEENGEDDDEIEEDGESDEEYDEDGEMDDDDDEYEEEEDVENVYNIRETETPEFFDGIDLGNLRNAMHRLATILSEYDLERMSLEDDEDETDGDGRTGAPPAAVSVVSSLKTVDVEVEKDVIHCAVCKDLVSVGEVAKELGCGHGYHEECILPWLGLRNTCPVCRFELPTDDADYEEKRKKKSVGASASGNNPGPE</sequence>
<gene>
    <name evidence="11" type="ORF">POM88_016724</name>
</gene>
<dbReference type="InterPro" id="IPR039525">
    <property type="entry name" value="RNF126-like_zinc-ribbon"/>
</dbReference>
<evidence type="ECO:0000256" key="6">
    <source>
        <dbReference type="ARBA" id="ARBA00022786"/>
    </source>
</evidence>
<evidence type="ECO:0000256" key="3">
    <source>
        <dbReference type="ARBA" id="ARBA00022679"/>
    </source>
</evidence>
<keyword evidence="5 8" id="KW-0863">Zinc-finger</keyword>
<dbReference type="GO" id="GO:0005737">
    <property type="term" value="C:cytoplasm"/>
    <property type="evidence" value="ECO:0007669"/>
    <property type="project" value="TreeGrafter"/>
</dbReference>
<reference evidence="11" key="2">
    <citation type="submission" date="2023-05" db="EMBL/GenBank/DDBJ databases">
        <authorList>
            <person name="Schelkunov M.I."/>
        </authorList>
    </citation>
    <scope>NUCLEOTIDE SEQUENCE</scope>
    <source>
        <strain evidence="11">Hsosn_3</strain>
        <tissue evidence="11">Leaf</tissue>
    </source>
</reference>
<dbReference type="PANTHER" id="PTHR15710:SF108">
    <property type="entry name" value="OS03G0286100 PROTEIN"/>
    <property type="match status" value="1"/>
</dbReference>
<comment type="caution">
    <text evidence="11">The sequence shown here is derived from an EMBL/GenBank/DDBJ whole genome shotgun (WGS) entry which is preliminary data.</text>
</comment>
<dbReference type="Pfam" id="PF14369">
    <property type="entry name" value="Zn_ribbon_19"/>
    <property type="match status" value="1"/>
</dbReference>
<feature type="compositionally biased region" description="Polar residues" evidence="9">
    <location>
        <begin position="301"/>
        <end position="311"/>
    </location>
</feature>
<feature type="region of interest" description="Disordered" evidence="9">
    <location>
        <begin position="290"/>
        <end position="311"/>
    </location>
</feature>
<dbReference type="InterPro" id="IPR013083">
    <property type="entry name" value="Znf_RING/FYVE/PHD"/>
</dbReference>
<proteinExistence type="predicted"/>
<organism evidence="11 12">
    <name type="scientific">Heracleum sosnowskyi</name>
    <dbReference type="NCBI Taxonomy" id="360622"/>
    <lineage>
        <taxon>Eukaryota</taxon>
        <taxon>Viridiplantae</taxon>
        <taxon>Streptophyta</taxon>
        <taxon>Embryophyta</taxon>
        <taxon>Tracheophyta</taxon>
        <taxon>Spermatophyta</taxon>
        <taxon>Magnoliopsida</taxon>
        <taxon>eudicotyledons</taxon>
        <taxon>Gunneridae</taxon>
        <taxon>Pentapetalae</taxon>
        <taxon>asterids</taxon>
        <taxon>campanulids</taxon>
        <taxon>Apiales</taxon>
        <taxon>Apiaceae</taxon>
        <taxon>Apioideae</taxon>
        <taxon>apioid superclade</taxon>
        <taxon>Tordylieae</taxon>
        <taxon>Tordyliinae</taxon>
        <taxon>Heracleum</taxon>
    </lineage>
</organism>
<feature type="region of interest" description="Disordered" evidence="9">
    <location>
        <begin position="87"/>
        <end position="153"/>
    </location>
</feature>
<dbReference type="SUPFAM" id="SSF57850">
    <property type="entry name" value="RING/U-box"/>
    <property type="match status" value="1"/>
</dbReference>
<dbReference type="EC" id="2.3.2.27" evidence="2"/>
<comment type="catalytic activity">
    <reaction evidence="1">
        <text>S-ubiquitinyl-[E2 ubiquitin-conjugating enzyme]-L-cysteine + [acceptor protein]-L-lysine = [E2 ubiquitin-conjugating enzyme]-L-cysteine + N(6)-ubiquitinyl-[acceptor protein]-L-lysine.</text>
        <dbReference type="EC" id="2.3.2.27"/>
    </reaction>
</comment>
<keyword evidence="3 11" id="KW-0808">Transferase</keyword>
<dbReference type="Pfam" id="PF13639">
    <property type="entry name" value="zf-RING_2"/>
    <property type="match status" value="1"/>
</dbReference>
<dbReference type="AlphaFoldDB" id="A0AAD8MX80"/>
<keyword evidence="4" id="KW-0479">Metal-binding</keyword>
<keyword evidence="7" id="KW-0862">Zinc</keyword>
<name>A0AAD8MX80_9APIA</name>
<evidence type="ECO:0000259" key="10">
    <source>
        <dbReference type="PROSITE" id="PS50089"/>
    </source>
</evidence>
<dbReference type="Gene3D" id="3.30.40.10">
    <property type="entry name" value="Zinc/RING finger domain, C3HC4 (zinc finger)"/>
    <property type="match status" value="1"/>
</dbReference>
<evidence type="ECO:0000256" key="9">
    <source>
        <dbReference type="SAM" id="MobiDB-lite"/>
    </source>
</evidence>
<feature type="domain" description="RING-type" evidence="10">
    <location>
        <begin position="239"/>
        <end position="280"/>
    </location>
</feature>
<evidence type="ECO:0000256" key="8">
    <source>
        <dbReference type="PROSITE-ProRule" id="PRU00175"/>
    </source>
</evidence>
<evidence type="ECO:0000313" key="11">
    <source>
        <dbReference type="EMBL" id="KAK1388546.1"/>
    </source>
</evidence>
<evidence type="ECO:0000256" key="5">
    <source>
        <dbReference type="ARBA" id="ARBA00022771"/>
    </source>
</evidence>
<dbReference type="SMART" id="SM00184">
    <property type="entry name" value="RING"/>
    <property type="match status" value="1"/>
</dbReference>
<dbReference type="GO" id="GO:0061630">
    <property type="term" value="F:ubiquitin protein ligase activity"/>
    <property type="evidence" value="ECO:0007669"/>
    <property type="project" value="UniProtKB-EC"/>
</dbReference>
<keyword evidence="12" id="KW-1185">Reference proteome</keyword>
<accession>A0AAD8MX80</accession>
<dbReference type="InterPro" id="IPR001841">
    <property type="entry name" value="Znf_RING"/>
</dbReference>
<dbReference type="PROSITE" id="PS50089">
    <property type="entry name" value="ZF_RING_2"/>
    <property type="match status" value="1"/>
</dbReference>
<dbReference type="EMBL" id="JAUIZM010000004">
    <property type="protein sequence ID" value="KAK1388546.1"/>
    <property type="molecule type" value="Genomic_DNA"/>
</dbReference>
<dbReference type="GO" id="GO:0016567">
    <property type="term" value="P:protein ubiquitination"/>
    <property type="evidence" value="ECO:0007669"/>
    <property type="project" value="TreeGrafter"/>
</dbReference>
<dbReference type="Proteomes" id="UP001237642">
    <property type="component" value="Unassembled WGS sequence"/>
</dbReference>
<evidence type="ECO:0000256" key="7">
    <source>
        <dbReference type="ARBA" id="ARBA00022833"/>
    </source>
</evidence>
<dbReference type="PANTHER" id="PTHR15710">
    <property type="entry name" value="E3 UBIQUITIN-PROTEIN LIGASE PRAJA"/>
    <property type="match status" value="1"/>
</dbReference>
<evidence type="ECO:0000256" key="2">
    <source>
        <dbReference type="ARBA" id="ARBA00012483"/>
    </source>
</evidence>
<evidence type="ECO:0000256" key="1">
    <source>
        <dbReference type="ARBA" id="ARBA00000900"/>
    </source>
</evidence>
<evidence type="ECO:0000256" key="4">
    <source>
        <dbReference type="ARBA" id="ARBA00022723"/>
    </source>
</evidence>
<reference evidence="11" key="1">
    <citation type="submission" date="2023-02" db="EMBL/GenBank/DDBJ databases">
        <title>Genome of toxic invasive species Heracleum sosnowskyi carries increased number of genes despite the absence of recent whole-genome duplications.</title>
        <authorList>
            <person name="Schelkunov M."/>
            <person name="Shtratnikova V."/>
            <person name="Makarenko M."/>
            <person name="Klepikova A."/>
            <person name="Omelchenko D."/>
            <person name="Novikova G."/>
            <person name="Obukhova E."/>
            <person name="Bogdanov V."/>
            <person name="Penin A."/>
            <person name="Logacheva M."/>
        </authorList>
    </citation>
    <scope>NUCLEOTIDE SEQUENCE</scope>
    <source>
        <strain evidence="11">Hsosn_3</strain>
        <tissue evidence="11">Leaf</tissue>
    </source>
</reference>